<keyword evidence="4" id="KW-1185">Reference proteome</keyword>
<dbReference type="HAMAP" id="MF_00302">
    <property type="entry name" value="ClpS"/>
    <property type="match status" value="1"/>
</dbReference>
<dbReference type="OrthoDB" id="9796121at2"/>
<dbReference type="AlphaFoldDB" id="A0A5E4PIM8"/>
<evidence type="ECO:0000313" key="4">
    <source>
        <dbReference type="Proteomes" id="UP000324194"/>
    </source>
</evidence>
<dbReference type="KEGG" id="asip:AQUSIP_14610"/>
<protein>
    <recommendedName>
        <fullName evidence="1">ATP-dependent Clp protease adapter protein ClpS</fullName>
    </recommendedName>
</protein>
<dbReference type="EMBL" id="LR699119">
    <property type="protein sequence ID" value="VVC76156.1"/>
    <property type="molecule type" value="Genomic_DNA"/>
</dbReference>
<dbReference type="GO" id="GO:0008233">
    <property type="term" value="F:peptidase activity"/>
    <property type="evidence" value="ECO:0007669"/>
    <property type="project" value="UniProtKB-KW"/>
</dbReference>
<dbReference type="GO" id="GO:0006508">
    <property type="term" value="P:proteolysis"/>
    <property type="evidence" value="ECO:0007669"/>
    <property type="project" value="UniProtKB-UniRule"/>
</dbReference>
<feature type="domain" description="Adaptor protein ClpS core" evidence="2">
    <location>
        <begin position="21"/>
        <end position="99"/>
    </location>
</feature>
<dbReference type="PANTHER" id="PTHR33473">
    <property type="entry name" value="ATP-DEPENDENT CLP PROTEASE ADAPTER PROTEIN CLPS1, CHLOROPLASTIC"/>
    <property type="match status" value="1"/>
</dbReference>
<proteinExistence type="inferred from homology"/>
<dbReference type="FunFam" id="3.30.1390.10:FF:000002">
    <property type="entry name" value="ATP-dependent Clp protease adapter protein ClpS"/>
    <property type="match status" value="1"/>
</dbReference>
<gene>
    <name evidence="1 3" type="primary">clpS</name>
    <name evidence="3" type="ORF">AQUSIP_14610</name>
</gene>
<evidence type="ECO:0000256" key="1">
    <source>
        <dbReference type="HAMAP-Rule" id="MF_00302"/>
    </source>
</evidence>
<dbReference type="RefSeq" id="WP_148339397.1">
    <property type="nucleotide sequence ID" value="NZ_LR699119.1"/>
</dbReference>
<dbReference type="SUPFAM" id="SSF54736">
    <property type="entry name" value="ClpS-like"/>
    <property type="match status" value="1"/>
</dbReference>
<dbReference type="InterPro" id="IPR003769">
    <property type="entry name" value="ClpS_core"/>
</dbReference>
<organism evidence="3 4">
    <name type="scientific">Aquicella siphonis</name>
    <dbReference type="NCBI Taxonomy" id="254247"/>
    <lineage>
        <taxon>Bacteria</taxon>
        <taxon>Pseudomonadati</taxon>
        <taxon>Pseudomonadota</taxon>
        <taxon>Gammaproteobacteria</taxon>
        <taxon>Legionellales</taxon>
        <taxon>Coxiellaceae</taxon>
        <taxon>Aquicella</taxon>
    </lineage>
</organism>
<dbReference type="GO" id="GO:0030163">
    <property type="term" value="P:protein catabolic process"/>
    <property type="evidence" value="ECO:0007669"/>
    <property type="project" value="InterPro"/>
</dbReference>
<dbReference type="InterPro" id="IPR014719">
    <property type="entry name" value="Ribosomal_bL12_C/ClpS-like"/>
</dbReference>
<keyword evidence="3" id="KW-0378">Hydrolase</keyword>
<accession>A0A5E4PIM8</accession>
<dbReference type="Gene3D" id="3.30.1390.10">
    <property type="match status" value="1"/>
</dbReference>
<comment type="function">
    <text evidence="1">Involved in the modulation of the specificity of the ClpAP-mediated ATP-dependent protein degradation.</text>
</comment>
<name>A0A5E4PIM8_9COXI</name>
<sequence length="103" mass="11678">MKNEVNKEYTTNLEALTETGEPPLYAVVVHNDDFTPMEFVVGILEKFFFMDRQQAAQTMLEAHTNGKAACGIFSKDYAESKIVQVIEYAHTHEHPLHCSMEVA</sequence>
<comment type="subunit">
    <text evidence="1">Binds to the N-terminal domain of the chaperone ClpA.</text>
</comment>
<dbReference type="Proteomes" id="UP000324194">
    <property type="component" value="Chromosome 1"/>
</dbReference>
<evidence type="ECO:0000259" key="2">
    <source>
        <dbReference type="Pfam" id="PF02617"/>
    </source>
</evidence>
<dbReference type="InterPro" id="IPR022935">
    <property type="entry name" value="ClpS"/>
</dbReference>
<comment type="similarity">
    <text evidence="1">Belongs to the ClpS family.</text>
</comment>
<keyword evidence="3" id="KW-0645">Protease</keyword>
<dbReference type="Pfam" id="PF02617">
    <property type="entry name" value="ClpS"/>
    <property type="match status" value="1"/>
</dbReference>
<reference evidence="3 4" key="1">
    <citation type="submission" date="2019-08" db="EMBL/GenBank/DDBJ databases">
        <authorList>
            <person name="Guy L."/>
        </authorList>
    </citation>
    <scope>NUCLEOTIDE SEQUENCE [LARGE SCALE GENOMIC DNA]</scope>
    <source>
        <strain evidence="3 4">SGT-108</strain>
    </source>
</reference>
<dbReference type="NCBIfam" id="NF000672">
    <property type="entry name" value="PRK00033.1-5"/>
    <property type="match status" value="1"/>
</dbReference>
<dbReference type="PANTHER" id="PTHR33473:SF19">
    <property type="entry name" value="ATP-DEPENDENT CLP PROTEASE ADAPTER PROTEIN CLPS"/>
    <property type="match status" value="1"/>
</dbReference>
<evidence type="ECO:0000313" key="3">
    <source>
        <dbReference type="EMBL" id="VVC76156.1"/>
    </source>
</evidence>